<proteinExistence type="predicted"/>
<keyword evidence="3" id="KW-1185">Reference proteome</keyword>
<reference evidence="2 3" key="1">
    <citation type="submission" date="2020-06" db="EMBL/GenBank/DDBJ databases">
        <title>Nonomuraea sp. SMC257, a novel actinomycete isolated from soil.</title>
        <authorList>
            <person name="Chanama M."/>
        </authorList>
    </citation>
    <scope>NUCLEOTIDE SEQUENCE [LARGE SCALE GENOMIC DNA]</scope>
    <source>
        <strain evidence="2 3">SMC257</strain>
    </source>
</reference>
<sequence length="118" mass="12411">MLGSFRSIERDLDFGDLLWHGDDGPLLIRRPDEAEMEPLQVAFLQAAAEVGHPSVGDHNAPSVVGAGRLPLNQLNGKRISCAMALTGAPLPSCWPGPASGSKPVRSSSPQAPSVARSF</sequence>
<evidence type="ECO:0000313" key="2">
    <source>
        <dbReference type="EMBL" id="NUW37159.1"/>
    </source>
</evidence>
<dbReference type="AlphaFoldDB" id="A0A7Y6M8A1"/>
<evidence type="ECO:0000256" key="1">
    <source>
        <dbReference type="SAM" id="MobiDB-lite"/>
    </source>
</evidence>
<evidence type="ECO:0000313" key="3">
    <source>
        <dbReference type="Proteomes" id="UP000586042"/>
    </source>
</evidence>
<dbReference type="Gene3D" id="3.50.50.60">
    <property type="entry name" value="FAD/NAD(P)-binding domain"/>
    <property type="match status" value="1"/>
</dbReference>
<name>A0A7Y6M8A1_9ACTN</name>
<comment type="caution">
    <text evidence="2">The sequence shown here is derived from an EMBL/GenBank/DDBJ whole genome shotgun (WGS) entry which is preliminary data.</text>
</comment>
<gene>
    <name evidence="2" type="ORF">HTZ77_38015</name>
</gene>
<feature type="region of interest" description="Disordered" evidence="1">
    <location>
        <begin position="92"/>
        <end position="118"/>
    </location>
</feature>
<protein>
    <submittedName>
        <fullName evidence="2">Uncharacterized protein</fullName>
    </submittedName>
</protein>
<dbReference type="Proteomes" id="UP000586042">
    <property type="component" value="Unassembled WGS sequence"/>
</dbReference>
<dbReference type="InterPro" id="IPR036188">
    <property type="entry name" value="FAD/NAD-bd_sf"/>
</dbReference>
<dbReference type="EMBL" id="JABWGN010000019">
    <property type="protein sequence ID" value="NUW37159.1"/>
    <property type="molecule type" value="Genomic_DNA"/>
</dbReference>
<dbReference type="Gene3D" id="3.30.410.40">
    <property type="match status" value="1"/>
</dbReference>
<organism evidence="2 3">
    <name type="scientific">Nonomuraea montanisoli</name>
    <dbReference type="NCBI Taxonomy" id="2741721"/>
    <lineage>
        <taxon>Bacteria</taxon>
        <taxon>Bacillati</taxon>
        <taxon>Actinomycetota</taxon>
        <taxon>Actinomycetes</taxon>
        <taxon>Streptosporangiales</taxon>
        <taxon>Streptosporangiaceae</taxon>
        <taxon>Nonomuraea</taxon>
    </lineage>
</organism>
<accession>A0A7Y6M8A1</accession>